<dbReference type="EMBL" id="JQED01000012">
    <property type="protein sequence ID" value="KGJ93428.1"/>
    <property type="molecule type" value="Genomic_DNA"/>
</dbReference>
<organism evidence="2 3">
    <name type="scientific">Colwellia psychrerythraea</name>
    <name type="common">Vibrio psychroerythus</name>
    <dbReference type="NCBI Taxonomy" id="28229"/>
    <lineage>
        <taxon>Bacteria</taxon>
        <taxon>Pseudomonadati</taxon>
        <taxon>Pseudomonadota</taxon>
        <taxon>Gammaproteobacteria</taxon>
        <taxon>Alteromonadales</taxon>
        <taxon>Colwelliaceae</taxon>
        <taxon>Colwellia</taxon>
    </lineage>
</organism>
<feature type="domain" description="N-acetyltransferase" evidence="1">
    <location>
        <begin position="16"/>
        <end position="179"/>
    </location>
</feature>
<dbReference type="PROSITE" id="PS51186">
    <property type="entry name" value="GNAT"/>
    <property type="match status" value="1"/>
</dbReference>
<accession>A0A099KUT3</accession>
<proteinExistence type="predicted"/>
<dbReference type="PATRIC" id="fig|28229.4.peg.1379"/>
<evidence type="ECO:0000313" key="3">
    <source>
        <dbReference type="Proteomes" id="UP000029843"/>
    </source>
</evidence>
<reference evidence="2 3" key="1">
    <citation type="submission" date="2014-08" db="EMBL/GenBank/DDBJ databases">
        <title>Genomic and Phenotypic Diversity of Colwellia psychrerythraea strains from Disparate Marine Basins.</title>
        <authorList>
            <person name="Techtmann S.M."/>
            <person name="Stelling S.C."/>
            <person name="Utturkar S.M."/>
            <person name="Alshibli N."/>
            <person name="Harris A."/>
            <person name="Brown S.D."/>
            <person name="Hazen T.C."/>
        </authorList>
    </citation>
    <scope>NUCLEOTIDE SEQUENCE [LARGE SCALE GENOMIC DNA]</scope>
    <source>
        <strain evidence="2 3">ND2E</strain>
    </source>
</reference>
<protein>
    <submittedName>
        <fullName evidence="2">GCN5-related N-acetyltransferase</fullName>
    </submittedName>
</protein>
<dbReference type="GO" id="GO:0016747">
    <property type="term" value="F:acyltransferase activity, transferring groups other than amino-acyl groups"/>
    <property type="evidence" value="ECO:0007669"/>
    <property type="project" value="InterPro"/>
</dbReference>
<dbReference type="PANTHER" id="PTHR43610:SF1">
    <property type="entry name" value="N-ACETYLTRANSFERASE DOMAIN-CONTAINING PROTEIN"/>
    <property type="match status" value="1"/>
</dbReference>
<dbReference type="OrthoDB" id="5295305at2"/>
<comment type="caution">
    <text evidence="2">The sequence shown here is derived from an EMBL/GenBank/DDBJ whole genome shotgun (WGS) entry which is preliminary data.</text>
</comment>
<sequence>MLQPTLTPTTLETSLIKLEPMNLHHLNGFCSAGNYPQVWQHMPINRCQSLDVATAWMTEAIDEMSQGLQIAFVTIDKKSNKIIGSTRLFRCNNKDKSIEIGHTFITPDFQRSYVNSHAKYLMLKHAFEHLGMARVEICTHENNQQSRHAIARIGGHFEGILRKHRRATNGDYRNTAMFSVIDDEWAQVKQYLLSTGRSLEEFNHVSS</sequence>
<dbReference type="Pfam" id="PF13302">
    <property type="entry name" value="Acetyltransf_3"/>
    <property type="match status" value="1"/>
</dbReference>
<name>A0A099KUT3_COLPS</name>
<dbReference type="Gene3D" id="3.40.630.30">
    <property type="match status" value="1"/>
</dbReference>
<dbReference type="InterPro" id="IPR000182">
    <property type="entry name" value="GNAT_dom"/>
</dbReference>
<dbReference type="PANTHER" id="PTHR43610">
    <property type="entry name" value="BLL6696 PROTEIN"/>
    <property type="match status" value="1"/>
</dbReference>
<evidence type="ECO:0000259" key="1">
    <source>
        <dbReference type="PROSITE" id="PS51186"/>
    </source>
</evidence>
<dbReference type="AlphaFoldDB" id="A0A099KUT3"/>
<dbReference type="RefSeq" id="WP_033093147.1">
    <property type="nucleotide sequence ID" value="NZ_JQED01000012.1"/>
</dbReference>
<dbReference type="SUPFAM" id="SSF55729">
    <property type="entry name" value="Acyl-CoA N-acyltransferases (Nat)"/>
    <property type="match status" value="1"/>
</dbReference>
<keyword evidence="2" id="KW-0808">Transferase</keyword>
<dbReference type="InterPro" id="IPR016181">
    <property type="entry name" value="Acyl_CoA_acyltransferase"/>
</dbReference>
<gene>
    <name evidence="2" type="ORF">ND2E_2353</name>
</gene>
<dbReference type="Proteomes" id="UP000029843">
    <property type="component" value="Unassembled WGS sequence"/>
</dbReference>
<evidence type="ECO:0000313" key="2">
    <source>
        <dbReference type="EMBL" id="KGJ93428.1"/>
    </source>
</evidence>